<protein>
    <submittedName>
        <fullName evidence="1">Uncharacterized protein</fullName>
    </submittedName>
</protein>
<dbReference type="RefSeq" id="WP_120239127.1">
    <property type="nucleotide sequence ID" value="NZ_RAPQ01000008.1"/>
</dbReference>
<sequence length="124" mass="14354">MIEVEYRPEIGLLDVMMTGKIQFSQMKEYCLNLLKEVTVANGVRILEDASSAELQYDVDDAKKLGLIMESELGQHLFVRHALIRRNPLDTAFGMIRIQNNTSDRYQLKVFSTPEYGRNWLLNEN</sequence>
<reference evidence="1 2" key="1">
    <citation type="submission" date="2018-09" db="EMBL/GenBank/DDBJ databases">
        <title>Genomic Encyclopedia of Archaeal and Bacterial Type Strains, Phase II (KMG-II): from individual species to whole genera.</title>
        <authorList>
            <person name="Goeker M."/>
        </authorList>
    </citation>
    <scope>NUCLEOTIDE SEQUENCE [LARGE SCALE GENOMIC DNA]</scope>
    <source>
        <strain evidence="1 2">DSM 21950</strain>
    </source>
</reference>
<dbReference type="EMBL" id="RAPQ01000008">
    <property type="protein sequence ID" value="RKE04342.1"/>
    <property type="molecule type" value="Genomic_DNA"/>
</dbReference>
<comment type="caution">
    <text evidence="1">The sequence shown here is derived from an EMBL/GenBank/DDBJ whole genome shotgun (WGS) entry which is preliminary data.</text>
</comment>
<evidence type="ECO:0000313" key="1">
    <source>
        <dbReference type="EMBL" id="RKE04342.1"/>
    </source>
</evidence>
<name>A0A419X9E4_9BACT</name>
<accession>A0A419X9E4</accession>
<keyword evidence="2" id="KW-1185">Reference proteome</keyword>
<dbReference type="Proteomes" id="UP000284531">
    <property type="component" value="Unassembled WGS sequence"/>
</dbReference>
<dbReference type="OrthoDB" id="1119589at2"/>
<evidence type="ECO:0000313" key="2">
    <source>
        <dbReference type="Proteomes" id="UP000284531"/>
    </source>
</evidence>
<proteinExistence type="predicted"/>
<organism evidence="1 2">
    <name type="scientific">Marinifilum flexuosum</name>
    <dbReference type="NCBI Taxonomy" id="1117708"/>
    <lineage>
        <taxon>Bacteria</taxon>
        <taxon>Pseudomonadati</taxon>
        <taxon>Bacteroidota</taxon>
        <taxon>Bacteroidia</taxon>
        <taxon>Marinilabiliales</taxon>
        <taxon>Marinifilaceae</taxon>
    </lineage>
</organism>
<gene>
    <name evidence="1" type="ORF">BXY64_1362</name>
</gene>
<dbReference type="AlphaFoldDB" id="A0A419X9E4"/>